<evidence type="ECO:0000313" key="12">
    <source>
        <dbReference type="EMBL" id="KFX53422.1"/>
    </source>
</evidence>
<keyword evidence="12" id="KW-0808">Transferase</keyword>
<feature type="region of interest" description="Disordered" evidence="11">
    <location>
        <begin position="612"/>
        <end position="636"/>
    </location>
</feature>
<evidence type="ECO:0000256" key="3">
    <source>
        <dbReference type="ARBA" id="ARBA00004922"/>
    </source>
</evidence>
<dbReference type="HOGENOM" id="CLU_428017_0_0_1"/>
<evidence type="ECO:0000256" key="6">
    <source>
        <dbReference type="ARBA" id="ARBA00022729"/>
    </source>
</evidence>
<evidence type="ECO:0000256" key="9">
    <source>
        <dbReference type="ARBA" id="ARBA00023136"/>
    </source>
</evidence>
<name>A0A093VLI3_TALMA</name>
<feature type="chain" id="PRO_5005107257" description="Dolichyl-diphosphooligosaccharide--protein glycosyltransferase subunit 1" evidence="10">
    <location>
        <begin position="20"/>
        <end position="736"/>
    </location>
</feature>
<accession>A0A093VLI3</accession>
<keyword evidence="8" id="KW-1133">Transmembrane helix</keyword>
<gene>
    <name evidence="12" type="ORF">GQ26_0012380</name>
</gene>
<comment type="pathway">
    <text evidence="3 10">Protein modification; protein glycosylation.</text>
</comment>
<evidence type="ECO:0000256" key="4">
    <source>
        <dbReference type="ARBA" id="ARBA00008905"/>
    </source>
</evidence>
<protein>
    <recommendedName>
        <fullName evidence="10">Dolichyl-diphosphooligosaccharide--protein glycosyltransferase subunit 1</fullName>
    </recommendedName>
</protein>
<evidence type="ECO:0000256" key="1">
    <source>
        <dbReference type="ARBA" id="ARBA00002791"/>
    </source>
</evidence>
<keyword evidence="9" id="KW-0472">Membrane</keyword>
<reference evidence="12" key="1">
    <citation type="journal article" date="2014" name="PLoS Genet.">
        <title>Signature Gene Expression Reveals Novel Clues to the Molecular Mechanisms of Dimorphic Transition in Penicillium marneffei.</title>
        <authorList>
            <person name="Yang E."/>
            <person name="Wang G."/>
            <person name="Cai J."/>
            <person name="Woo P.C."/>
            <person name="Lau S.K."/>
            <person name="Yuen K.-Y."/>
            <person name="Chow W.-N."/>
            <person name="Lin X."/>
        </authorList>
    </citation>
    <scope>NUCLEOTIDE SEQUENCE [LARGE SCALE GENOMIC DNA]</scope>
    <source>
        <strain evidence="12">PM1</strain>
    </source>
</reference>
<evidence type="ECO:0000256" key="8">
    <source>
        <dbReference type="ARBA" id="ARBA00022989"/>
    </source>
</evidence>
<evidence type="ECO:0000256" key="10">
    <source>
        <dbReference type="RuleBase" id="RU361143"/>
    </source>
</evidence>
<keyword evidence="6 10" id="KW-0732">Signal</keyword>
<dbReference type="PANTHER" id="PTHR21049">
    <property type="entry name" value="RIBOPHORIN I"/>
    <property type="match status" value="1"/>
</dbReference>
<comment type="caution">
    <text evidence="12">The sequence shown here is derived from an EMBL/GenBank/DDBJ whole genome shotgun (WGS) entry which is preliminary data.</text>
</comment>
<keyword evidence="5" id="KW-0812">Transmembrane</keyword>
<evidence type="ECO:0000256" key="2">
    <source>
        <dbReference type="ARBA" id="ARBA00004115"/>
    </source>
</evidence>
<dbReference type="UniPathway" id="UPA00378"/>
<proteinExistence type="inferred from homology"/>
<sequence>MRFLSIAAGLLSTSYSILACAAESSNSNAQTLLAKDFKPPQVFKNTNLVRNTNLEKGYVRETINVVVQNTDKKPQSDYYVPFPADVFSHIGGFEVRNKKSPEKGSFPVTAVEVDGDRFTQKTKVKFPTPHVPEYTTTSKLKTGNDPEKQGSTLTYGPYTKVAPGSTYPLTFRFESTKPVLASSLLERDIEVSHWGGNLAIEERYWLRNDGANLSKNFDRVEWARQSYGSGASSALQELKYPLKPGSVDPYFTDDVGNVSTSRYRPGNPGREAHLELKPRYPVFGGWKYSFRVGWNNHLSSFLRKVGAESYVLKVPFVEGPKTAEGIQYDHVVVRVVLPEGATDVKYEILEGDAPNGLPDSSYIQSSISKHRTYMDTIGRTALTLKVDNLSDEARDSQLLVTYTYPFTAGLRKPLTVAAGLFSVFVGVWFIGSLDVSIKKRTRNGLNASKERIVSSSVTQWYGMSTWMHKVLTYLDQKGKDSYVQSDLDRLCLALTCKSLFKIIDCWPLAAELRNSTRARPRWIYDRYYPWEKAGRERWELLRRLENANWRRYMGCYKLHPVNEFSMLDLWTPADRRTCFFGKLVGVVRLCPCIEMTFRDKVRITKELIRLQQREQQPAAQPEGSNEAQRGDDHNKGFLLGFDPATGQHQCIHECNDHWRQSQRIKAQRNLKFGLDEEHNLVLETEYQVTDLQSIPGNAMEHADNIWYQQTETSIENQVWQQRRRNGYYTDSRWCLD</sequence>
<evidence type="ECO:0000256" key="7">
    <source>
        <dbReference type="ARBA" id="ARBA00022824"/>
    </source>
</evidence>
<dbReference type="PANTHER" id="PTHR21049:SF0">
    <property type="entry name" value="DOLICHYL-DIPHOSPHOOLIGOSACCHARIDE--PROTEIN GLYCOSYLTRANSFERASE SUBUNIT 1"/>
    <property type="match status" value="1"/>
</dbReference>
<evidence type="ECO:0000256" key="5">
    <source>
        <dbReference type="ARBA" id="ARBA00022692"/>
    </source>
</evidence>
<comment type="subunit">
    <text evidence="10">Component of the oligosaccharyltransferase (OST) complex.</text>
</comment>
<dbReference type="GO" id="GO:0008250">
    <property type="term" value="C:oligosaccharyltransferase complex"/>
    <property type="evidence" value="ECO:0007669"/>
    <property type="project" value="UniProtKB-UniRule"/>
</dbReference>
<dbReference type="InterPro" id="IPR007676">
    <property type="entry name" value="Ribophorin_I"/>
</dbReference>
<dbReference type="AlphaFoldDB" id="A0A093VLI3"/>
<keyword evidence="7 10" id="KW-0256">Endoplasmic reticulum</keyword>
<evidence type="ECO:0000256" key="11">
    <source>
        <dbReference type="SAM" id="MobiDB-lite"/>
    </source>
</evidence>
<comment type="subcellular location">
    <subcellularLocation>
        <location evidence="2 10">Endoplasmic reticulum membrane</location>
        <topology evidence="2 10">Single-pass type I membrane protein</topology>
    </subcellularLocation>
</comment>
<dbReference type="GO" id="GO:0018279">
    <property type="term" value="P:protein N-linked glycosylation via asparagine"/>
    <property type="evidence" value="ECO:0007669"/>
    <property type="project" value="TreeGrafter"/>
</dbReference>
<feature type="region of interest" description="Disordered" evidence="11">
    <location>
        <begin position="129"/>
        <end position="157"/>
    </location>
</feature>
<comment type="function">
    <text evidence="1 10">Subunit of the oligosaccharyl transferase (OST) complex that catalyzes the initial transfer of a defined glycan (Glc(3)Man(9)GlcNAc(2) in eukaryotes) from the lipid carrier dolichol-pyrophosphate to an asparagine residue within an Asn-X-Ser/Thr consensus motif in nascent polypeptide chains, the first step in protein N-glycosylation. N-glycosylation occurs cotranslationally and the complex associates with the Sec61 complex at the channel-forming translocon complex that mediates protein translocation across the endoplasmic reticulum (ER). All subunits are required for a maximal enzyme activity.</text>
</comment>
<organism evidence="12">
    <name type="scientific">Talaromyces marneffei PM1</name>
    <dbReference type="NCBI Taxonomy" id="1077442"/>
    <lineage>
        <taxon>Eukaryota</taxon>
        <taxon>Fungi</taxon>
        <taxon>Dikarya</taxon>
        <taxon>Ascomycota</taxon>
        <taxon>Pezizomycotina</taxon>
        <taxon>Eurotiomycetes</taxon>
        <taxon>Eurotiomycetidae</taxon>
        <taxon>Eurotiales</taxon>
        <taxon>Trichocomaceae</taxon>
        <taxon>Talaromyces</taxon>
        <taxon>Talaromyces sect. Talaromyces</taxon>
    </lineage>
</organism>
<dbReference type="GO" id="GO:0016740">
    <property type="term" value="F:transferase activity"/>
    <property type="evidence" value="ECO:0007669"/>
    <property type="project" value="UniProtKB-KW"/>
</dbReference>
<feature type="signal peptide" evidence="10">
    <location>
        <begin position="1"/>
        <end position="19"/>
    </location>
</feature>
<dbReference type="PROSITE" id="PS51257">
    <property type="entry name" value="PROKAR_LIPOPROTEIN"/>
    <property type="match status" value="1"/>
</dbReference>
<comment type="similarity">
    <text evidence="4 10">Belongs to the OST1 family.</text>
</comment>
<dbReference type="Pfam" id="PF04597">
    <property type="entry name" value="Ribophorin_I"/>
    <property type="match status" value="2"/>
</dbReference>
<feature type="compositionally biased region" description="Low complexity" evidence="11">
    <location>
        <begin position="613"/>
        <end position="622"/>
    </location>
</feature>
<dbReference type="EMBL" id="JPOX01000001">
    <property type="protein sequence ID" value="KFX53422.1"/>
    <property type="molecule type" value="Genomic_DNA"/>
</dbReference>